<dbReference type="InterPro" id="IPR036291">
    <property type="entry name" value="NAD(P)-bd_dom_sf"/>
</dbReference>
<evidence type="ECO:0000313" key="4">
    <source>
        <dbReference type="EMBL" id="ERM98596.1"/>
    </source>
</evidence>
<feature type="domain" description="D-isomer specific 2-hydroxyacid dehydrogenase NAD-binding" evidence="3">
    <location>
        <begin position="8"/>
        <end position="98"/>
    </location>
</feature>
<dbReference type="Gene3D" id="3.40.50.720">
    <property type="entry name" value="NAD(P)-binding Rossmann-like Domain"/>
    <property type="match status" value="1"/>
</dbReference>
<dbReference type="PANTHER" id="PTHR10996:SF178">
    <property type="entry name" value="2-HYDROXYACID DEHYDROGENASE YGL185C-RELATED"/>
    <property type="match status" value="1"/>
</dbReference>
<dbReference type="Gramene" id="ERM98596">
    <property type="protein sequence ID" value="ERM98596"/>
    <property type="gene ID" value="AMTR_s00109p00060180"/>
</dbReference>
<dbReference type="eggNOG" id="KOG0069">
    <property type="taxonomic scope" value="Eukaryota"/>
</dbReference>
<dbReference type="GO" id="GO:0051287">
    <property type="term" value="F:NAD binding"/>
    <property type="evidence" value="ECO:0007669"/>
    <property type="project" value="InterPro"/>
</dbReference>
<evidence type="ECO:0000259" key="3">
    <source>
        <dbReference type="Pfam" id="PF02826"/>
    </source>
</evidence>
<dbReference type="InterPro" id="IPR006140">
    <property type="entry name" value="D-isomer_DH_NAD-bd"/>
</dbReference>
<gene>
    <name evidence="4" type="ORF">AMTR_s00109p00060180</name>
</gene>
<organism evidence="4 5">
    <name type="scientific">Amborella trichopoda</name>
    <dbReference type="NCBI Taxonomy" id="13333"/>
    <lineage>
        <taxon>Eukaryota</taxon>
        <taxon>Viridiplantae</taxon>
        <taxon>Streptophyta</taxon>
        <taxon>Embryophyta</taxon>
        <taxon>Tracheophyta</taxon>
        <taxon>Spermatophyta</taxon>
        <taxon>Magnoliopsida</taxon>
        <taxon>Amborellales</taxon>
        <taxon>Amborellaceae</taxon>
        <taxon>Amborella</taxon>
    </lineage>
</organism>
<evidence type="ECO:0000256" key="2">
    <source>
        <dbReference type="ARBA" id="ARBA00023027"/>
    </source>
</evidence>
<dbReference type="Pfam" id="PF02826">
    <property type="entry name" value="2-Hacid_dh_C"/>
    <property type="match status" value="1"/>
</dbReference>
<protein>
    <recommendedName>
        <fullName evidence="3">D-isomer specific 2-hydroxyacid dehydrogenase NAD-binding domain-containing protein</fullName>
    </recommendedName>
</protein>
<dbReference type="EMBL" id="KI395307">
    <property type="protein sequence ID" value="ERM98596.1"/>
    <property type="molecule type" value="Genomic_DNA"/>
</dbReference>
<dbReference type="HOGENOM" id="CLU_2270599_0_0_1"/>
<dbReference type="STRING" id="13333.W1NPH7"/>
<dbReference type="InterPro" id="IPR050223">
    <property type="entry name" value="D-isomer_2-hydroxyacid_DH"/>
</dbReference>
<keyword evidence="1" id="KW-0560">Oxidoreductase</keyword>
<dbReference type="AlphaFoldDB" id="W1NPH7"/>
<reference evidence="5" key="1">
    <citation type="journal article" date="2013" name="Science">
        <title>The Amborella genome and the evolution of flowering plants.</title>
        <authorList>
            <consortium name="Amborella Genome Project"/>
        </authorList>
    </citation>
    <scope>NUCLEOTIDE SEQUENCE [LARGE SCALE GENOMIC DNA]</scope>
</reference>
<feature type="non-terminal residue" evidence="4">
    <location>
        <position position="1"/>
    </location>
</feature>
<proteinExistence type="predicted"/>
<name>W1NPH7_AMBTC</name>
<dbReference type="Proteomes" id="UP000017836">
    <property type="component" value="Unassembled WGS sequence"/>
</dbReference>
<keyword evidence="5" id="KW-1185">Reference proteome</keyword>
<evidence type="ECO:0000256" key="1">
    <source>
        <dbReference type="ARBA" id="ARBA00023002"/>
    </source>
</evidence>
<sequence length="103" mass="11345">WQNCWYRGLGRIGLAIGKRAEAVGRPIIYHSRSEKPDVTYKYYSNMTELATNSDILVVSCPLTKETLHIINREVIGALGQKGVLVNIGRGPLMDEPAVGECTA</sequence>
<accession>W1NPH7</accession>
<keyword evidence="2" id="KW-0520">NAD</keyword>
<dbReference type="OMA" id="FYFDICE"/>
<dbReference type="SUPFAM" id="SSF51735">
    <property type="entry name" value="NAD(P)-binding Rossmann-fold domains"/>
    <property type="match status" value="1"/>
</dbReference>
<dbReference type="GO" id="GO:0016491">
    <property type="term" value="F:oxidoreductase activity"/>
    <property type="evidence" value="ECO:0007669"/>
    <property type="project" value="UniProtKB-KW"/>
</dbReference>
<dbReference type="PANTHER" id="PTHR10996">
    <property type="entry name" value="2-HYDROXYACID DEHYDROGENASE-RELATED"/>
    <property type="match status" value="1"/>
</dbReference>
<evidence type="ECO:0000313" key="5">
    <source>
        <dbReference type="Proteomes" id="UP000017836"/>
    </source>
</evidence>